<keyword evidence="6" id="KW-1133">Transmembrane helix</keyword>
<dbReference type="EC" id="2.7.13.3" evidence="2"/>
<dbReference type="Gene3D" id="1.20.5.1930">
    <property type="match status" value="1"/>
</dbReference>
<feature type="transmembrane region" description="Helical" evidence="6">
    <location>
        <begin position="214"/>
        <end position="237"/>
    </location>
</feature>
<dbReference type="Pfam" id="PF02518">
    <property type="entry name" value="HATPase_c"/>
    <property type="match status" value="1"/>
</dbReference>
<dbReference type="SUPFAM" id="SSF55874">
    <property type="entry name" value="ATPase domain of HSP90 chaperone/DNA topoisomerase II/histidine kinase"/>
    <property type="match status" value="1"/>
</dbReference>
<reference evidence="8 9" key="2">
    <citation type="submission" date="2024-01" db="EMBL/GenBank/DDBJ databases">
        <authorList>
            <person name="Xie X."/>
        </authorList>
    </citation>
    <scope>NUCLEOTIDE SEQUENCE [LARGE SCALE GENOMIC DNA]</scope>
    <source>
        <strain evidence="8">SCUT-1</strain>
    </source>
</reference>
<dbReference type="PROSITE" id="PS50109">
    <property type="entry name" value="HIS_KIN"/>
    <property type="match status" value="1"/>
</dbReference>
<evidence type="ECO:0000313" key="8">
    <source>
        <dbReference type="EMBL" id="MEB4590253.1"/>
    </source>
</evidence>
<feature type="transmembrane region" description="Helical" evidence="6">
    <location>
        <begin position="370"/>
        <end position="391"/>
    </location>
</feature>
<comment type="caution">
    <text evidence="8">The sequence shown here is derived from an EMBL/GenBank/DDBJ whole genome shotgun (WGS) entry which is preliminary data.</text>
</comment>
<proteinExistence type="predicted"/>
<evidence type="ECO:0000313" key="9">
    <source>
        <dbReference type="Proteomes" id="UP001308005"/>
    </source>
</evidence>
<feature type="transmembrane region" description="Helical" evidence="6">
    <location>
        <begin position="338"/>
        <end position="358"/>
    </location>
</feature>
<keyword evidence="6" id="KW-0472">Membrane</keyword>
<evidence type="ECO:0000256" key="6">
    <source>
        <dbReference type="SAM" id="Phobius"/>
    </source>
</evidence>
<keyword evidence="6" id="KW-0812">Transmembrane</keyword>
<keyword evidence="3" id="KW-0808">Transferase</keyword>
<dbReference type="InterPro" id="IPR003594">
    <property type="entry name" value="HATPase_dom"/>
</dbReference>
<dbReference type="Proteomes" id="UP001308005">
    <property type="component" value="Unassembled WGS sequence"/>
</dbReference>
<dbReference type="InterPro" id="IPR050482">
    <property type="entry name" value="Sensor_HK_TwoCompSys"/>
</dbReference>
<evidence type="ECO:0000256" key="4">
    <source>
        <dbReference type="ARBA" id="ARBA00022777"/>
    </source>
</evidence>
<feature type="domain" description="Histidine kinase" evidence="7">
    <location>
        <begin position="544"/>
        <end position="726"/>
    </location>
</feature>
<evidence type="ECO:0000256" key="5">
    <source>
        <dbReference type="ARBA" id="ARBA00023012"/>
    </source>
</evidence>
<keyword evidence="5" id="KW-0902">Two-component regulatory system</keyword>
<name>A0ABU6CW03_9GAMM</name>
<evidence type="ECO:0000256" key="1">
    <source>
        <dbReference type="ARBA" id="ARBA00000085"/>
    </source>
</evidence>
<organism evidence="8 9">
    <name type="scientific">Candidatus Thiothrix phosphatis</name>
    <dbReference type="NCBI Taxonomy" id="3112415"/>
    <lineage>
        <taxon>Bacteria</taxon>
        <taxon>Pseudomonadati</taxon>
        <taxon>Pseudomonadota</taxon>
        <taxon>Gammaproteobacteria</taxon>
        <taxon>Thiotrichales</taxon>
        <taxon>Thiotrichaceae</taxon>
        <taxon>Thiothrix</taxon>
    </lineage>
</organism>
<keyword evidence="4" id="KW-0418">Kinase</keyword>
<feature type="transmembrane region" description="Helical" evidence="6">
    <location>
        <begin position="269"/>
        <end position="287"/>
    </location>
</feature>
<accession>A0ABU6CW03</accession>
<dbReference type="InterPro" id="IPR036890">
    <property type="entry name" value="HATPase_C_sf"/>
</dbReference>
<evidence type="ECO:0000259" key="7">
    <source>
        <dbReference type="PROSITE" id="PS50109"/>
    </source>
</evidence>
<keyword evidence="9" id="KW-1185">Reference proteome</keyword>
<keyword evidence="8" id="KW-0067">ATP-binding</keyword>
<feature type="transmembrane region" description="Helical" evidence="6">
    <location>
        <begin position="307"/>
        <end position="326"/>
    </location>
</feature>
<dbReference type="Gene3D" id="3.30.565.10">
    <property type="entry name" value="Histidine kinase-like ATPase, C-terminal domain"/>
    <property type="match status" value="1"/>
</dbReference>
<sequence>MTVYWRSLFFTSPSIFILLTLVVATGLQGVALYGLKQQPWTGIQTRPDMASGHVRITGITPGSPAARQTDLHVGQQLVTLSTPTQSVELTSDGRDEYLSAPDYATLDQRLAQQTKLWKALTNAEPITLSTQDGRHATLTPQRHTPIGSIPGYVWLLLPLHVLLPLVGALVWLYKPHTLESTFLYLAGISYSFFGAVFCVLYQRELTLNPEWILLLTSLGNGSMFLLGMAVCAILTYYPQRVLGLEALLAYAGLWLGLSLNYHFRWVEAPLHIFIFQFLVLYAAMVLVSYRQWRAARQNPVNRVTLMVLHFSIQVPTGLTILLYAIPTTLGQEPYITPLVAHVFIISMFGGWVAGILRFRLFEAEYWCFKSLMWAFGGSLVIAADILLAGLLHLSGTYALGMALVVAGFVYFPLRQWLLGRFMPADRQSLQAFLPTFSASITQAVTPQAFEASWRETLRERFQPLHLEPVPADADGRIKLGDNGLHLLIPNLPGDQLYRITGKHLGAHLFGKADVAMAESLLAIARMVSAASEARRQAVQAERQRIMHDLHDTVGARLLTLSHELPQPEHKKAARETLQILRETVKLSLKQTPLRLGEHLADWRAETISRAEAAGVSLHWQTDEGLERLEIAPRQALELAHILRELVTNALKHAQPTQLHADFKPDGEGLEMAISHDGATTAPQEWQEGTGLSSLRRRLEIVQGTLECTHQAEQGQLRTTLTLPLQTA</sequence>
<feature type="transmembrane region" description="Helical" evidence="6">
    <location>
        <begin position="244"/>
        <end position="263"/>
    </location>
</feature>
<protein>
    <recommendedName>
        <fullName evidence="2">histidine kinase</fullName>
        <ecNumber evidence="2">2.7.13.3</ecNumber>
    </recommendedName>
</protein>
<dbReference type="InterPro" id="IPR005467">
    <property type="entry name" value="His_kinase_dom"/>
</dbReference>
<reference evidence="9" key="1">
    <citation type="submission" date="2023-07" db="EMBL/GenBank/DDBJ databases">
        <title>The carbon used by Thiothrix.</title>
        <authorList>
            <person name="Chen L."/>
        </authorList>
    </citation>
    <scope>NUCLEOTIDE SEQUENCE [LARGE SCALE GENOMIC DNA]</scope>
</reference>
<feature type="transmembrane region" description="Helical" evidence="6">
    <location>
        <begin position="397"/>
        <end position="413"/>
    </location>
</feature>
<evidence type="ECO:0000256" key="2">
    <source>
        <dbReference type="ARBA" id="ARBA00012438"/>
    </source>
</evidence>
<keyword evidence="8" id="KW-0547">Nucleotide-binding</keyword>
<evidence type="ECO:0000256" key="3">
    <source>
        <dbReference type="ARBA" id="ARBA00022679"/>
    </source>
</evidence>
<dbReference type="PANTHER" id="PTHR24421:SF10">
    <property type="entry name" value="NITRATE_NITRITE SENSOR PROTEIN NARQ"/>
    <property type="match status" value="1"/>
</dbReference>
<dbReference type="EMBL" id="JAYMYJ010000041">
    <property type="protein sequence ID" value="MEB4590253.1"/>
    <property type="molecule type" value="Genomic_DNA"/>
</dbReference>
<dbReference type="PANTHER" id="PTHR24421">
    <property type="entry name" value="NITRATE/NITRITE SENSOR PROTEIN NARX-RELATED"/>
    <property type="match status" value="1"/>
</dbReference>
<feature type="transmembrane region" description="Helical" evidence="6">
    <location>
        <begin position="182"/>
        <end position="202"/>
    </location>
</feature>
<gene>
    <name evidence="8" type="ORF">VSS37_04625</name>
</gene>
<dbReference type="RefSeq" id="WP_324693529.1">
    <property type="nucleotide sequence ID" value="NZ_JAYMYJ010000041.1"/>
</dbReference>
<comment type="catalytic activity">
    <reaction evidence="1">
        <text>ATP + protein L-histidine = ADP + protein N-phospho-L-histidine.</text>
        <dbReference type="EC" id="2.7.13.3"/>
    </reaction>
</comment>
<feature type="transmembrane region" description="Helical" evidence="6">
    <location>
        <begin position="152"/>
        <end position="173"/>
    </location>
</feature>
<dbReference type="GO" id="GO:0005524">
    <property type="term" value="F:ATP binding"/>
    <property type="evidence" value="ECO:0007669"/>
    <property type="project" value="UniProtKB-KW"/>
</dbReference>